<accession>A0A9D1FW46</accession>
<comment type="similarity">
    <text evidence="5">Belongs to the Rap family.</text>
</comment>
<dbReference type="InterPro" id="IPR027417">
    <property type="entry name" value="P-loop_NTPase"/>
</dbReference>
<dbReference type="SUPFAM" id="SSF52540">
    <property type="entry name" value="P-loop containing nucleoside triphosphate hydrolases"/>
    <property type="match status" value="1"/>
</dbReference>
<sequence>MENLFINEISDKKIFLNTSGAFLNPVLAENNLNQFCQMSEFFKSDKFLMLVNGFLGTGKSSVTDYFLKFLKTEVITLKYNCYETTILEDLLLSFFERFKELAAENIIQEPKMRSENFVQKINSYFMSITSPVVIVLDSFEEVLKNNKPEILEFLKHLSQTGRVKVVIISRKFDYEDFENVFDYTKISIGALEKHLFEKYLKSSDIKLIGPVSDELYKHTRGYFLYTALAVKIIKIRGLSLYEFIGGFSKSFLSFNDFILREALALVDPVSGHLFRFLTVIRHPVSINLLKAFNLFDEFKIKVFIETMILSKDENMIYLKDYYKSIAENSIPDNVALKLHRSCVELYNTQLPLKPMERDLLISRATMRSEIEYHSMFLPKKPIIKPKHVLEQAEPSNIEEPVEIPQKKDISSIRFIFESEEEEFSIMNKIADSINEFITFTDEQLKEIEKENNMSILELVNRARQEENNFNFKRVVMIYQRCLMMKNDSDFQTFQPIVYTKLAGAYAKLSDWFNSLKYYEEAAKIYSSAGDILKLSEIKFEIANIYYMMFKRENAKEVLTEIISLKNLHPDSYVKSYILLADLSDDDVDKAYEFLKSALEHAEDSENESLLAELYYKFAIASDEKGETKQAVMFYKNCVEIDKEKNPFVSGAYSNLAAIYEEADAKDSAIRFYEMSLAIDEENNNLNGIYLSSMKLASLNRRKAPEAAFKFYTRAYETACKLNEVFYKVSSTLAFGDFYLYSKNPEQALRKYFLAKSIAEGNLSENNLKKIERRIEDLKLQLGEEKFNEIVEAKGNEV</sequence>
<organism evidence="9 10">
    <name type="scientific">Candidatus Scatenecus faecavium</name>
    <dbReference type="NCBI Taxonomy" id="2840915"/>
    <lineage>
        <taxon>Bacteria</taxon>
        <taxon>Candidatus Scatenecus</taxon>
    </lineage>
</organism>
<dbReference type="PANTHER" id="PTHR46630:SF1">
    <property type="entry name" value="TETRATRICOPEPTIDE REPEAT PROTEIN 29"/>
    <property type="match status" value="1"/>
</dbReference>
<dbReference type="SUPFAM" id="SSF48452">
    <property type="entry name" value="TPR-like"/>
    <property type="match status" value="2"/>
</dbReference>
<evidence type="ECO:0000256" key="2">
    <source>
        <dbReference type="ARBA" id="ARBA00022490"/>
    </source>
</evidence>
<dbReference type="EMBL" id="DVJO01000067">
    <property type="protein sequence ID" value="HIS82571.1"/>
    <property type="molecule type" value="Genomic_DNA"/>
</dbReference>
<dbReference type="Gene3D" id="3.40.50.300">
    <property type="entry name" value="P-loop containing nucleotide triphosphate hydrolases"/>
    <property type="match status" value="1"/>
</dbReference>
<feature type="repeat" description="TPR" evidence="6">
    <location>
        <begin position="649"/>
        <end position="682"/>
    </location>
</feature>
<keyword evidence="2" id="KW-0963">Cytoplasm</keyword>
<comment type="caution">
    <text evidence="9">The sequence shown here is derived from an EMBL/GenBank/DDBJ whole genome shotgun (WGS) entry which is preliminary data.</text>
</comment>
<keyword evidence="4 6" id="KW-0802">TPR repeat</keyword>
<evidence type="ECO:0000256" key="5">
    <source>
        <dbReference type="ARBA" id="ARBA00038253"/>
    </source>
</evidence>
<keyword evidence="7" id="KW-0175">Coiled coil</keyword>
<evidence type="ECO:0000313" key="9">
    <source>
        <dbReference type="EMBL" id="HIS82571.1"/>
    </source>
</evidence>
<feature type="domain" description="ORC1/DEAH AAA+ ATPase" evidence="8">
    <location>
        <begin position="48"/>
        <end position="168"/>
    </location>
</feature>
<dbReference type="GO" id="GO:0016887">
    <property type="term" value="F:ATP hydrolysis activity"/>
    <property type="evidence" value="ECO:0007669"/>
    <property type="project" value="InterPro"/>
</dbReference>
<dbReference type="InterPro" id="IPR051476">
    <property type="entry name" value="Bac_ResReg_Asp_Phosphatase"/>
</dbReference>
<dbReference type="InterPro" id="IPR011990">
    <property type="entry name" value="TPR-like_helical_dom_sf"/>
</dbReference>
<evidence type="ECO:0000256" key="6">
    <source>
        <dbReference type="PROSITE-ProRule" id="PRU00339"/>
    </source>
</evidence>
<dbReference type="AlphaFoldDB" id="A0A9D1FW46"/>
<dbReference type="PANTHER" id="PTHR46630">
    <property type="entry name" value="TETRATRICOPEPTIDE REPEAT PROTEIN 29"/>
    <property type="match status" value="1"/>
</dbReference>
<dbReference type="Pfam" id="PF13401">
    <property type="entry name" value="AAA_22"/>
    <property type="match status" value="1"/>
</dbReference>
<dbReference type="SMART" id="SM00028">
    <property type="entry name" value="TPR"/>
    <property type="match status" value="5"/>
</dbReference>
<dbReference type="InterPro" id="IPR049945">
    <property type="entry name" value="AAA_22"/>
</dbReference>
<proteinExistence type="inferred from homology"/>
<protein>
    <submittedName>
        <fullName evidence="9">AAA family ATPase</fullName>
    </submittedName>
</protein>
<reference evidence="9" key="2">
    <citation type="journal article" date="2021" name="PeerJ">
        <title>Extensive microbial diversity within the chicken gut microbiome revealed by metagenomics and culture.</title>
        <authorList>
            <person name="Gilroy R."/>
            <person name="Ravi A."/>
            <person name="Getino M."/>
            <person name="Pursley I."/>
            <person name="Horton D.L."/>
            <person name="Alikhan N.F."/>
            <person name="Baker D."/>
            <person name="Gharbi K."/>
            <person name="Hall N."/>
            <person name="Watson M."/>
            <person name="Adriaenssens E.M."/>
            <person name="Foster-Nyarko E."/>
            <person name="Jarju S."/>
            <person name="Secka A."/>
            <person name="Antonio M."/>
            <person name="Oren A."/>
            <person name="Chaudhuri R.R."/>
            <person name="La Ragione R."/>
            <person name="Hildebrand F."/>
            <person name="Pallen M.J."/>
        </authorList>
    </citation>
    <scope>NUCLEOTIDE SEQUENCE</scope>
    <source>
        <strain evidence="9">CHK152-2994</strain>
    </source>
</reference>
<comment type="subcellular location">
    <subcellularLocation>
        <location evidence="1">Cytoplasm</location>
    </subcellularLocation>
</comment>
<name>A0A9D1FW46_9BACT</name>
<feature type="coiled-coil region" evidence="7">
    <location>
        <begin position="760"/>
        <end position="787"/>
    </location>
</feature>
<evidence type="ECO:0000256" key="4">
    <source>
        <dbReference type="ARBA" id="ARBA00022803"/>
    </source>
</evidence>
<dbReference type="GO" id="GO:0005737">
    <property type="term" value="C:cytoplasm"/>
    <property type="evidence" value="ECO:0007669"/>
    <property type="project" value="UniProtKB-SubCell"/>
</dbReference>
<evidence type="ECO:0000259" key="8">
    <source>
        <dbReference type="Pfam" id="PF13401"/>
    </source>
</evidence>
<gene>
    <name evidence="9" type="ORF">IAD41_03065</name>
</gene>
<evidence type="ECO:0000256" key="7">
    <source>
        <dbReference type="SAM" id="Coils"/>
    </source>
</evidence>
<dbReference type="InterPro" id="IPR019734">
    <property type="entry name" value="TPR_rpt"/>
</dbReference>
<evidence type="ECO:0000313" key="10">
    <source>
        <dbReference type="Proteomes" id="UP000824139"/>
    </source>
</evidence>
<reference evidence="9" key="1">
    <citation type="submission" date="2020-10" db="EMBL/GenBank/DDBJ databases">
        <authorList>
            <person name="Gilroy R."/>
        </authorList>
    </citation>
    <scope>NUCLEOTIDE SEQUENCE</scope>
    <source>
        <strain evidence="9">CHK152-2994</strain>
    </source>
</reference>
<dbReference type="Gene3D" id="1.25.40.10">
    <property type="entry name" value="Tetratricopeptide repeat domain"/>
    <property type="match status" value="2"/>
</dbReference>
<dbReference type="Proteomes" id="UP000824139">
    <property type="component" value="Unassembled WGS sequence"/>
</dbReference>
<evidence type="ECO:0000256" key="3">
    <source>
        <dbReference type="ARBA" id="ARBA00022737"/>
    </source>
</evidence>
<keyword evidence="3" id="KW-0677">Repeat</keyword>
<dbReference type="Pfam" id="PF13176">
    <property type="entry name" value="TPR_7"/>
    <property type="match status" value="1"/>
</dbReference>
<evidence type="ECO:0000256" key="1">
    <source>
        <dbReference type="ARBA" id="ARBA00004496"/>
    </source>
</evidence>
<dbReference type="PROSITE" id="PS50005">
    <property type="entry name" value="TPR"/>
    <property type="match status" value="1"/>
</dbReference>